<proteinExistence type="predicted"/>
<evidence type="ECO:0000313" key="1">
    <source>
        <dbReference type="EMBL" id="GBP91910.1"/>
    </source>
</evidence>
<sequence length="69" mass="7802">MKVNAGKTKVMVFEKGEIRTECDMLIEGVISQYINKRLSPARGLPTWPGRGRSSAPTARIRLLPMHPYF</sequence>
<comment type="caution">
    <text evidence="1">The sequence shown here is derived from an EMBL/GenBank/DDBJ whole genome shotgun (WGS) entry which is preliminary data.</text>
</comment>
<dbReference type="Proteomes" id="UP000299102">
    <property type="component" value="Unassembled WGS sequence"/>
</dbReference>
<dbReference type="AlphaFoldDB" id="A0A4C1ZV75"/>
<dbReference type="OrthoDB" id="7205626at2759"/>
<protein>
    <submittedName>
        <fullName evidence="1">Uncharacterized protein</fullName>
    </submittedName>
</protein>
<organism evidence="1 2">
    <name type="scientific">Eumeta variegata</name>
    <name type="common">Bagworm moth</name>
    <name type="synonym">Eumeta japonica</name>
    <dbReference type="NCBI Taxonomy" id="151549"/>
    <lineage>
        <taxon>Eukaryota</taxon>
        <taxon>Metazoa</taxon>
        <taxon>Ecdysozoa</taxon>
        <taxon>Arthropoda</taxon>
        <taxon>Hexapoda</taxon>
        <taxon>Insecta</taxon>
        <taxon>Pterygota</taxon>
        <taxon>Neoptera</taxon>
        <taxon>Endopterygota</taxon>
        <taxon>Lepidoptera</taxon>
        <taxon>Glossata</taxon>
        <taxon>Ditrysia</taxon>
        <taxon>Tineoidea</taxon>
        <taxon>Psychidae</taxon>
        <taxon>Oiketicinae</taxon>
        <taxon>Eumeta</taxon>
    </lineage>
</organism>
<evidence type="ECO:0000313" key="2">
    <source>
        <dbReference type="Proteomes" id="UP000299102"/>
    </source>
</evidence>
<keyword evidence="2" id="KW-1185">Reference proteome</keyword>
<name>A0A4C1ZV75_EUMVA</name>
<reference evidence="1 2" key="1">
    <citation type="journal article" date="2019" name="Commun. Biol.">
        <title>The bagworm genome reveals a unique fibroin gene that provides high tensile strength.</title>
        <authorList>
            <person name="Kono N."/>
            <person name="Nakamura H."/>
            <person name="Ohtoshi R."/>
            <person name="Tomita M."/>
            <person name="Numata K."/>
            <person name="Arakawa K."/>
        </authorList>
    </citation>
    <scope>NUCLEOTIDE SEQUENCE [LARGE SCALE GENOMIC DNA]</scope>
</reference>
<accession>A0A4C1ZV75</accession>
<gene>
    <name evidence="1" type="ORF">EVAR_89858_1</name>
</gene>
<dbReference type="EMBL" id="BGZK01002223">
    <property type="protein sequence ID" value="GBP91910.1"/>
    <property type="molecule type" value="Genomic_DNA"/>
</dbReference>